<evidence type="ECO:0000313" key="13">
    <source>
        <dbReference type="Proteomes" id="UP000887540"/>
    </source>
</evidence>
<name>A0A914CHP4_9BILA</name>
<dbReference type="AlphaFoldDB" id="A0A914CHP4"/>
<feature type="region of interest" description="Disordered" evidence="11">
    <location>
        <begin position="388"/>
        <end position="443"/>
    </location>
</feature>
<evidence type="ECO:0000256" key="10">
    <source>
        <dbReference type="ARBA" id="ARBA00061391"/>
    </source>
</evidence>
<keyword evidence="13" id="KW-1185">Reference proteome</keyword>
<keyword evidence="6" id="KW-0067">ATP-binding</keyword>
<dbReference type="Pfam" id="PF08142">
    <property type="entry name" value="AARP2CN"/>
    <property type="match status" value="1"/>
</dbReference>
<evidence type="ECO:0000256" key="9">
    <source>
        <dbReference type="ARBA" id="ARBA00049117"/>
    </source>
</evidence>
<dbReference type="InterPro" id="IPR012948">
    <property type="entry name" value="AARP2CN"/>
</dbReference>
<accession>A0A914CHP4</accession>
<dbReference type="FunFam" id="3.40.50.300:FF:000105">
    <property type="entry name" value="BMS1 ribosome biogenesis factor"/>
    <property type="match status" value="1"/>
</dbReference>
<dbReference type="InterPro" id="IPR027417">
    <property type="entry name" value="P-loop_NTPase"/>
</dbReference>
<feature type="domain" description="Bms1-type G" evidence="12">
    <location>
        <begin position="71"/>
        <end position="236"/>
    </location>
</feature>
<feature type="region of interest" description="Disordered" evidence="11">
    <location>
        <begin position="581"/>
        <end position="635"/>
    </location>
</feature>
<keyword evidence="2" id="KW-0690">Ribosome biogenesis</keyword>
<dbReference type="InterPro" id="IPR037875">
    <property type="entry name" value="Bms1_N"/>
</dbReference>
<comment type="similarity">
    <text evidence="10">Belongs to the TRAFAC class translation factor GTPase superfamily. Bms1-like GTPase family. BMS1 subfamily.</text>
</comment>
<dbReference type="GO" id="GO:0030686">
    <property type="term" value="C:90S preribosome"/>
    <property type="evidence" value="ECO:0007669"/>
    <property type="project" value="TreeGrafter"/>
</dbReference>
<feature type="compositionally biased region" description="Basic and acidic residues" evidence="11">
    <location>
        <begin position="1046"/>
        <end position="1058"/>
    </location>
</feature>
<dbReference type="Gene3D" id="3.40.50.300">
    <property type="entry name" value="P-loop containing nucleotide triphosphate hydrolases"/>
    <property type="match status" value="1"/>
</dbReference>
<feature type="region of interest" description="Disordered" evidence="11">
    <location>
        <begin position="1"/>
        <end position="35"/>
    </location>
</feature>
<proteinExistence type="inferred from homology"/>
<feature type="compositionally biased region" description="Basic and acidic residues" evidence="11">
    <location>
        <begin position="612"/>
        <end position="623"/>
    </location>
</feature>
<evidence type="ECO:0000256" key="2">
    <source>
        <dbReference type="ARBA" id="ARBA00022517"/>
    </source>
</evidence>
<dbReference type="SMART" id="SM01362">
    <property type="entry name" value="DUF663"/>
    <property type="match status" value="1"/>
</dbReference>
<evidence type="ECO:0000313" key="14">
    <source>
        <dbReference type="WBParaSite" id="ACRNAN_scaffold1079.g21390.t1"/>
    </source>
</evidence>
<evidence type="ECO:0000256" key="8">
    <source>
        <dbReference type="ARBA" id="ARBA00023242"/>
    </source>
</evidence>
<dbReference type="Pfam" id="PF22298">
    <property type="entry name" value="Tsr1_G-like"/>
    <property type="match status" value="1"/>
</dbReference>
<organism evidence="13 14">
    <name type="scientific">Acrobeloides nanus</name>
    <dbReference type="NCBI Taxonomy" id="290746"/>
    <lineage>
        <taxon>Eukaryota</taxon>
        <taxon>Metazoa</taxon>
        <taxon>Ecdysozoa</taxon>
        <taxon>Nematoda</taxon>
        <taxon>Chromadorea</taxon>
        <taxon>Rhabditida</taxon>
        <taxon>Tylenchina</taxon>
        <taxon>Cephalobomorpha</taxon>
        <taxon>Cephaloboidea</taxon>
        <taxon>Cephalobidae</taxon>
        <taxon>Acrobeloides</taxon>
    </lineage>
</organism>
<dbReference type="GO" id="GO:0000479">
    <property type="term" value="P:endonucleolytic cleavage of tricistronic rRNA transcript (SSU-rRNA, 5.8S rRNA, LSU-rRNA)"/>
    <property type="evidence" value="ECO:0007669"/>
    <property type="project" value="TreeGrafter"/>
</dbReference>
<keyword evidence="7" id="KW-0342">GTP-binding</keyword>
<feature type="compositionally biased region" description="Basic residues" evidence="11">
    <location>
        <begin position="10"/>
        <end position="22"/>
    </location>
</feature>
<feature type="region of interest" description="Disordered" evidence="11">
    <location>
        <begin position="1025"/>
        <end position="1084"/>
    </location>
</feature>
<feature type="compositionally biased region" description="Basic and acidic residues" evidence="11">
    <location>
        <begin position="1025"/>
        <end position="1039"/>
    </location>
</feature>
<evidence type="ECO:0000256" key="4">
    <source>
        <dbReference type="ARBA" id="ARBA00022741"/>
    </source>
</evidence>
<dbReference type="GO" id="GO:0005525">
    <property type="term" value="F:GTP binding"/>
    <property type="evidence" value="ECO:0007669"/>
    <property type="project" value="UniProtKB-KW"/>
</dbReference>
<comment type="subcellular location">
    <subcellularLocation>
        <location evidence="1">Nucleus</location>
        <location evidence="1">Nucleolus</location>
    </subcellularLocation>
</comment>
<dbReference type="WBParaSite" id="ACRNAN_scaffold1079.g21390.t1">
    <property type="protein sequence ID" value="ACRNAN_scaffold1079.g21390.t1"/>
    <property type="gene ID" value="ACRNAN_scaffold1079.g21390"/>
</dbReference>
<protein>
    <submittedName>
        <fullName evidence="14">Bms1-type G domain-containing protein</fullName>
    </submittedName>
</protein>
<feature type="compositionally biased region" description="Basic residues" evidence="11">
    <location>
        <begin position="1059"/>
        <end position="1077"/>
    </location>
</feature>
<dbReference type="InterPro" id="IPR030387">
    <property type="entry name" value="G_Bms1/Tsr1_dom"/>
</dbReference>
<dbReference type="CDD" id="cd01882">
    <property type="entry name" value="BMS1"/>
    <property type="match status" value="1"/>
</dbReference>
<feature type="compositionally biased region" description="Acidic residues" evidence="11">
    <location>
        <begin position="587"/>
        <end position="611"/>
    </location>
</feature>
<feature type="compositionally biased region" description="Acidic residues" evidence="11">
    <location>
        <begin position="394"/>
        <end position="431"/>
    </location>
</feature>
<evidence type="ECO:0000256" key="6">
    <source>
        <dbReference type="ARBA" id="ARBA00022840"/>
    </source>
</evidence>
<reference evidence="14" key="1">
    <citation type="submission" date="2022-11" db="UniProtKB">
        <authorList>
            <consortium name="WormBaseParasite"/>
        </authorList>
    </citation>
    <scope>IDENTIFICATION</scope>
</reference>
<keyword evidence="4" id="KW-0547">Nucleotide-binding</keyword>
<evidence type="ECO:0000256" key="7">
    <source>
        <dbReference type="ARBA" id="ARBA00023134"/>
    </source>
</evidence>
<evidence type="ECO:0000256" key="5">
    <source>
        <dbReference type="ARBA" id="ARBA00022801"/>
    </source>
</evidence>
<dbReference type="InterPro" id="IPR007034">
    <property type="entry name" value="BMS1_TSR1_C"/>
</dbReference>
<dbReference type="GO" id="GO:0034511">
    <property type="term" value="F:U3 snoRNA binding"/>
    <property type="evidence" value="ECO:0007669"/>
    <property type="project" value="TreeGrafter"/>
</dbReference>
<dbReference type="InterPro" id="IPR039761">
    <property type="entry name" value="Bms1/Tsr1"/>
</dbReference>
<dbReference type="Pfam" id="PF04950">
    <property type="entry name" value="RIBIOP_C"/>
    <property type="match status" value="1"/>
</dbReference>
<dbReference type="GO" id="GO:0005524">
    <property type="term" value="F:ATP binding"/>
    <property type="evidence" value="ECO:0007669"/>
    <property type="project" value="UniProtKB-KW"/>
</dbReference>
<dbReference type="PANTHER" id="PTHR12858">
    <property type="entry name" value="RIBOSOME BIOGENESIS PROTEIN"/>
    <property type="match status" value="1"/>
</dbReference>
<evidence type="ECO:0000259" key="12">
    <source>
        <dbReference type="PROSITE" id="PS51714"/>
    </source>
</evidence>
<dbReference type="PROSITE" id="PS51714">
    <property type="entry name" value="G_BMS1"/>
    <property type="match status" value="1"/>
</dbReference>
<dbReference type="GO" id="GO:0032040">
    <property type="term" value="C:small-subunit processome"/>
    <property type="evidence" value="ECO:0007669"/>
    <property type="project" value="UniProtKB-ARBA"/>
</dbReference>
<dbReference type="SMART" id="SM00785">
    <property type="entry name" value="AARP2CN"/>
    <property type="match status" value="1"/>
</dbReference>
<comment type="catalytic activity">
    <reaction evidence="9">
        <text>GTP + H2O = GDP + phosphate + H(+)</text>
        <dbReference type="Rhea" id="RHEA:19669"/>
        <dbReference type="ChEBI" id="CHEBI:15377"/>
        <dbReference type="ChEBI" id="CHEBI:15378"/>
        <dbReference type="ChEBI" id="CHEBI:37565"/>
        <dbReference type="ChEBI" id="CHEBI:43474"/>
        <dbReference type="ChEBI" id="CHEBI:58189"/>
    </reaction>
    <physiologicalReaction direction="left-to-right" evidence="9">
        <dbReference type="Rhea" id="RHEA:19670"/>
    </physiologicalReaction>
</comment>
<dbReference type="GO" id="GO:0000462">
    <property type="term" value="P:maturation of SSU-rRNA from tricistronic rRNA transcript (SSU-rRNA, 5.8S rRNA, LSU-rRNA)"/>
    <property type="evidence" value="ECO:0007669"/>
    <property type="project" value="TreeGrafter"/>
</dbReference>
<keyword evidence="8" id="KW-0539">Nucleus</keyword>
<evidence type="ECO:0000256" key="3">
    <source>
        <dbReference type="ARBA" id="ARBA00022553"/>
    </source>
</evidence>
<dbReference type="Proteomes" id="UP000887540">
    <property type="component" value="Unplaced"/>
</dbReference>
<keyword evidence="3" id="KW-0597">Phosphoprotein</keyword>
<sequence length="1084" mass="124920">MDASTTQSNKVHRAKKKGRKVKGKIEKNKGNNPKAFTFKSSVKARKAIKRAADISEKKKHILVVDRTPVEPPPIVVAIAGPSKVGKSTLMKCIIKHFVRQNLTEIKGPVSIVAGKRRRITFIEVKNDINCMIDAAKVADLILLMIDASFGFEMETFELINICQVHGMPKIMGVLSHLDLITKKDKLKETKKILKHRFWNEVYKGAKLFYLSGMINENYLRNEIKNLVRFISVMKFHPMLWRDAHPYILCDRMEDLTNPELVRENPNIDRNISLYGWVRGSNLKNHSAIHIPGVGDLRIKDVSALEDPCPLPDKLKAKRSLNEKERVIYAPFSGLGGIVYDKDAIYIDTKGAQSFSKKHKRDELVEALENVKETIDSKMGKTSLQLLANSAPVEASDESEEEFSDESDLEMDEDEEESEGSALDSELDDEDLKDLKQLENGPPKRRLKSIEGYEFVEENKSETWFGLADKAVDQYKMKKQKRILLSRLVYTDEQDENFDESESEGESALAGGLFKISRHVDEAKNKRQLKDQEDGFHYLQPSTSGNSFLDGFKEMAWTNEELRGSIRDCFVTGKWDADEDEANKLKDELDEDIKEEDDEDMELDEEDEDENDEKPIKKVSSIKETEEEANERRRKKKEKLKRMFDAEYDETNEFYNSLKEEFDQQAKLNKSVFEDLDESVRQELEGFRSGLYVRIEISNIPVEFVHNFDPTAPYVIGGLLPGEQNIGFVQTRIKKHRWYDRILKSHDPLIISCGWRRFQTVVVYSIQDHNMRQRFLKYTPQNMYCHGVFWAPIVAQNTGFLAVQSLDENMKNFRIAASGVVLNMDKSLQIVKKLKLVGHPHQVFKKTAFIKGMFNSSLEVARFQGAGVRTVSGIRGIVKKSLRDPEGAFRATFEDKIKMSDIIFLRSWAQVPVAKFYVPVTDKLLLSGTKWVGMKTVGRLRHERGTKAEFKPDSLYKEVERRPFVPGELVIPKKLQKELPYKLKPKAEPFKKDDRPEIIRKNTAVILEPHESKIHNLMEVLHTVSEDRRKKERDALGERQNKHKKEVAKIDARRMEKMKNTKKMVCRKLSKREKTKLRKAIDSLK</sequence>
<evidence type="ECO:0000256" key="1">
    <source>
        <dbReference type="ARBA" id="ARBA00004604"/>
    </source>
</evidence>
<dbReference type="PANTHER" id="PTHR12858:SF2">
    <property type="entry name" value="RIBOSOME BIOGENESIS PROTEIN BMS1 HOMOLOG"/>
    <property type="match status" value="1"/>
</dbReference>
<keyword evidence="5" id="KW-0378">Hydrolase</keyword>
<evidence type="ECO:0000256" key="11">
    <source>
        <dbReference type="SAM" id="MobiDB-lite"/>
    </source>
</evidence>
<dbReference type="SUPFAM" id="SSF52540">
    <property type="entry name" value="P-loop containing nucleoside triphosphate hydrolases"/>
    <property type="match status" value="1"/>
</dbReference>
<dbReference type="GO" id="GO:0003924">
    <property type="term" value="F:GTPase activity"/>
    <property type="evidence" value="ECO:0007669"/>
    <property type="project" value="TreeGrafter"/>
</dbReference>
<dbReference type="GO" id="GO:0005654">
    <property type="term" value="C:nucleoplasm"/>
    <property type="evidence" value="ECO:0007669"/>
    <property type="project" value="UniProtKB-ARBA"/>
</dbReference>